<evidence type="ECO:0000313" key="2">
    <source>
        <dbReference type="EMBL" id="MCI92834.1"/>
    </source>
</evidence>
<feature type="compositionally biased region" description="Basic and acidic residues" evidence="1">
    <location>
        <begin position="1"/>
        <end position="17"/>
    </location>
</feature>
<dbReference type="EMBL" id="LXQA011311839">
    <property type="protein sequence ID" value="MCI92834.1"/>
    <property type="molecule type" value="Genomic_DNA"/>
</dbReference>
<sequence length="23" mass="2614">MEDHQVNVIVVKEESKSSNETNP</sequence>
<evidence type="ECO:0000256" key="1">
    <source>
        <dbReference type="SAM" id="MobiDB-lite"/>
    </source>
</evidence>
<comment type="caution">
    <text evidence="2">The sequence shown here is derived from an EMBL/GenBank/DDBJ whole genome shotgun (WGS) entry which is preliminary data.</text>
</comment>
<reference evidence="2 3" key="1">
    <citation type="journal article" date="2018" name="Front. Plant Sci.">
        <title>Red Clover (Trifolium pratense) and Zigzag Clover (T. medium) - A Picture of Genomic Similarities and Differences.</title>
        <authorList>
            <person name="Dluhosova J."/>
            <person name="Istvanek J."/>
            <person name="Nedelnik J."/>
            <person name="Repkova J."/>
        </authorList>
    </citation>
    <scope>NUCLEOTIDE SEQUENCE [LARGE SCALE GENOMIC DNA]</scope>
    <source>
        <strain evidence="3">cv. 10/8</strain>
        <tissue evidence="2">Leaf</tissue>
    </source>
</reference>
<dbReference type="AlphaFoldDB" id="A0A392VWT6"/>
<organism evidence="2 3">
    <name type="scientific">Trifolium medium</name>
    <dbReference type="NCBI Taxonomy" id="97028"/>
    <lineage>
        <taxon>Eukaryota</taxon>
        <taxon>Viridiplantae</taxon>
        <taxon>Streptophyta</taxon>
        <taxon>Embryophyta</taxon>
        <taxon>Tracheophyta</taxon>
        <taxon>Spermatophyta</taxon>
        <taxon>Magnoliopsida</taxon>
        <taxon>eudicotyledons</taxon>
        <taxon>Gunneridae</taxon>
        <taxon>Pentapetalae</taxon>
        <taxon>rosids</taxon>
        <taxon>fabids</taxon>
        <taxon>Fabales</taxon>
        <taxon>Fabaceae</taxon>
        <taxon>Papilionoideae</taxon>
        <taxon>50 kb inversion clade</taxon>
        <taxon>NPAAA clade</taxon>
        <taxon>Hologalegina</taxon>
        <taxon>IRL clade</taxon>
        <taxon>Trifolieae</taxon>
        <taxon>Trifolium</taxon>
    </lineage>
</organism>
<protein>
    <submittedName>
        <fullName evidence="2">Uncharacterized protein</fullName>
    </submittedName>
</protein>
<feature type="region of interest" description="Disordered" evidence="1">
    <location>
        <begin position="1"/>
        <end position="23"/>
    </location>
</feature>
<dbReference type="Proteomes" id="UP000265520">
    <property type="component" value="Unassembled WGS sequence"/>
</dbReference>
<keyword evidence="3" id="KW-1185">Reference proteome</keyword>
<name>A0A392VWT6_9FABA</name>
<accession>A0A392VWT6</accession>
<proteinExistence type="predicted"/>
<feature type="non-terminal residue" evidence="2">
    <location>
        <position position="23"/>
    </location>
</feature>
<evidence type="ECO:0000313" key="3">
    <source>
        <dbReference type="Proteomes" id="UP000265520"/>
    </source>
</evidence>